<dbReference type="AlphaFoldDB" id="A0AAV0YBI1"/>
<evidence type="ECO:0000313" key="3">
    <source>
        <dbReference type="Proteomes" id="UP001160148"/>
    </source>
</evidence>
<dbReference type="Proteomes" id="UP001160148">
    <property type="component" value="Unassembled WGS sequence"/>
</dbReference>
<dbReference type="EMBL" id="CARXXK010001893">
    <property type="protein sequence ID" value="CAI6377851.1"/>
    <property type="molecule type" value="Genomic_DNA"/>
</dbReference>
<dbReference type="PANTHER" id="PTHR45786:SF74">
    <property type="entry name" value="ATP-DEPENDENT DNA HELICASE"/>
    <property type="match status" value="1"/>
</dbReference>
<evidence type="ECO:0000313" key="2">
    <source>
        <dbReference type="EMBL" id="CAI6377851.1"/>
    </source>
</evidence>
<keyword evidence="3" id="KW-1185">Reference proteome</keyword>
<organism evidence="2 3">
    <name type="scientific">Macrosiphum euphorbiae</name>
    <name type="common">potato aphid</name>
    <dbReference type="NCBI Taxonomy" id="13131"/>
    <lineage>
        <taxon>Eukaryota</taxon>
        <taxon>Metazoa</taxon>
        <taxon>Ecdysozoa</taxon>
        <taxon>Arthropoda</taxon>
        <taxon>Hexapoda</taxon>
        <taxon>Insecta</taxon>
        <taxon>Pterygota</taxon>
        <taxon>Neoptera</taxon>
        <taxon>Paraneoptera</taxon>
        <taxon>Hemiptera</taxon>
        <taxon>Sternorrhyncha</taxon>
        <taxon>Aphidomorpha</taxon>
        <taxon>Aphidoidea</taxon>
        <taxon>Aphididae</taxon>
        <taxon>Macrosiphini</taxon>
        <taxon>Macrosiphum</taxon>
    </lineage>
</organism>
<dbReference type="PANTHER" id="PTHR45786">
    <property type="entry name" value="DNA BINDING PROTEIN-LIKE"/>
    <property type="match status" value="1"/>
</dbReference>
<feature type="domain" description="Helitron helicase-like" evidence="1">
    <location>
        <begin position="263"/>
        <end position="401"/>
    </location>
</feature>
<comment type="caution">
    <text evidence="2">The sequence shown here is derived from an EMBL/GenBank/DDBJ whole genome shotgun (WGS) entry which is preliminary data.</text>
</comment>
<accession>A0AAV0YBI1</accession>
<gene>
    <name evidence="2" type="ORF">MEUPH1_LOCUS31051</name>
</gene>
<protein>
    <recommendedName>
        <fullName evidence="1">Helitron helicase-like domain-containing protein</fullName>
    </recommendedName>
</protein>
<proteinExistence type="predicted"/>
<evidence type="ECO:0000259" key="1">
    <source>
        <dbReference type="Pfam" id="PF14214"/>
    </source>
</evidence>
<dbReference type="Pfam" id="PF14214">
    <property type="entry name" value="Helitron_like_N"/>
    <property type="match status" value="1"/>
</dbReference>
<name>A0AAV0YBI1_9HEMI</name>
<sequence>MDVICQYCNAMKFKGESAGMCCSNGTFRIPNIDEPPEPMKTLLESSTNISKHFLENITKYNNAFHMTSFGAAETIVENYMPTFKIRGQVYHLAGSLMPLPNTNHKYLQVYFMDDEEEQIDARMGICSGLNKDIIRDLQLLLHNINPLITKFKTALDHMPTDQYRIVINANMVPQGQHRGRFNAPTQVEMAVVMIGEEYGNRDIVLSRKDEKLQRISETHRSYDSLEYPLIFLHGEDGYAIDILSFNVNLNEYNSHKTISSKQFYAYRLMVRHDIYNHLHNYRQLINKYWVDMYAKIESERLLFIRNNQSKLRAEDYIHLRDAIENDGHVNDIGQLFILPSSFTGGPRYMHEKTMDAMTYVCNFGTPNLFITFTCNPNWMEIKRELKHGQTAQDRHDIIARWQKRGLPHAHLLVWLVDKIRPNDVDDIISAELPNPEIDPELFEIVKKHMVHGPCGHMNPNSPCMGENQKCSKR</sequence>
<reference evidence="2 3" key="1">
    <citation type="submission" date="2023-01" db="EMBL/GenBank/DDBJ databases">
        <authorList>
            <person name="Whitehead M."/>
        </authorList>
    </citation>
    <scope>NUCLEOTIDE SEQUENCE [LARGE SCALE GENOMIC DNA]</scope>
</reference>
<dbReference type="InterPro" id="IPR025476">
    <property type="entry name" value="Helitron_helicase-like"/>
</dbReference>